<dbReference type="Proteomes" id="UP001196873">
    <property type="component" value="Unassembled WGS sequence"/>
</dbReference>
<dbReference type="AlphaFoldDB" id="A0AAW4NPJ1"/>
<comment type="caution">
    <text evidence="1">The sequence shown here is derived from an EMBL/GenBank/DDBJ whole genome shotgun (WGS) entry which is preliminary data.</text>
</comment>
<evidence type="ECO:0000313" key="1">
    <source>
        <dbReference type="EMBL" id="MBW4866695.1"/>
    </source>
</evidence>
<sequence length="62" mass="7030">MKKIAIVRVAHQHGVTIPMIADKLGLKERTLSWRMAQDMRLSFLYDIAQAIGCDVTDLFVDV</sequence>
<gene>
    <name evidence="1" type="ORF">KZY68_11950</name>
</gene>
<name>A0AAW4NPJ1_9BACT</name>
<evidence type="ECO:0008006" key="3">
    <source>
        <dbReference type="Google" id="ProtNLM"/>
    </source>
</evidence>
<evidence type="ECO:0000313" key="2">
    <source>
        <dbReference type="Proteomes" id="UP001196873"/>
    </source>
</evidence>
<protein>
    <recommendedName>
        <fullName evidence="3">XRE family transcriptional regulator</fullName>
    </recommendedName>
</protein>
<organism evidence="1 2">
    <name type="scientific">Segatella salivae</name>
    <dbReference type="NCBI Taxonomy" id="228604"/>
    <lineage>
        <taxon>Bacteria</taxon>
        <taxon>Pseudomonadati</taxon>
        <taxon>Bacteroidota</taxon>
        <taxon>Bacteroidia</taxon>
        <taxon>Bacteroidales</taxon>
        <taxon>Prevotellaceae</taxon>
        <taxon>Segatella</taxon>
    </lineage>
</organism>
<proteinExistence type="predicted"/>
<dbReference type="EMBL" id="JAHXRF010000020">
    <property type="protein sequence ID" value="MBW4866695.1"/>
    <property type="molecule type" value="Genomic_DNA"/>
</dbReference>
<accession>A0AAW4NPJ1</accession>
<reference evidence="1" key="1">
    <citation type="submission" date="2021-07" db="EMBL/GenBank/DDBJ databases">
        <title>Genomic diversity and antimicrobial resistance of Prevotella spp. isolated from chronic lung disease airways.</title>
        <authorList>
            <person name="Webb K.A."/>
            <person name="Olagoke O.S."/>
            <person name="Baird T."/>
            <person name="Neill J."/>
            <person name="Pham A."/>
            <person name="Wells T.J."/>
            <person name="Ramsay K.A."/>
            <person name="Bell S.C."/>
            <person name="Sarovich D.S."/>
            <person name="Price E.P."/>
        </authorList>
    </citation>
    <scope>NUCLEOTIDE SEQUENCE</scope>
    <source>
        <strain evidence="1">SCHI0047.S.3</strain>
    </source>
</reference>